<gene>
    <name evidence="2" type="primary">rsfS</name>
    <name evidence="3" type="ORF">N825_13485</name>
</gene>
<dbReference type="GO" id="GO:0042256">
    <property type="term" value="P:cytosolic ribosome assembly"/>
    <property type="evidence" value="ECO:0007669"/>
    <property type="project" value="UniProtKB-UniRule"/>
</dbReference>
<dbReference type="Pfam" id="PF02410">
    <property type="entry name" value="RsfS"/>
    <property type="match status" value="1"/>
</dbReference>
<protein>
    <recommendedName>
        <fullName evidence="2">Ribosomal silencing factor RsfS</fullName>
    </recommendedName>
</protein>
<dbReference type="InterPro" id="IPR004394">
    <property type="entry name" value="Iojap/RsfS/C7orf30"/>
</dbReference>
<dbReference type="GO" id="GO:0017148">
    <property type="term" value="P:negative regulation of translation"/>
    <property type="evidence" value="ECO:0007669"/>
    <property type="project" value="UniProtKB-UniRule"/>
</dbReference>
<dbReference type="SUPFAM" id="SSF81301">
    <property type="entry name" value="Nucleotidyltransferase"/>
    <property type="match status" value="1"/>
</dbReference>
<comment type="subcellular location">
    <subcellularLocation>
        <location evidence="2">Cytoplasm</location>
    </subcellularLocation>
</comment>
<evidence type="ECO:0000256" key="1">
    <source>
        <dbReference type="ARBA" id="ARBA00010574"/>
    </source>
</evidence>
<dbReference type="OrthoDB" id="9793681at2"/>
<dbReference type="Proteomes" id="UP000019486">
    <property type="component" value="Unassembled WGS sequence"/>
</dbReference>
<comment type="similarity">
    <text evidence="1 2">Belongs to the Iojap/RsfS family.</text>
</comment>
<sequence length="122" mass="13563">MAHLELPKRLTDLVVQSLDDDKGEDIVVIDLAGKTSMADYMVVASGRSTRQVGAMATHLREKLKVAGAQAVEIEGMPQADWVLIDAGDVIVHLFRPEVRSFYNLEKMWGIEPPAPRQEMLYA</sequence>
<keyword evidence="2" id="KW-0963">Cytoplasm</keyword>
<dbReference type="Gene3D" id="3.30.460.10">
    <property type="entry name" value="Beta Polymerase, domain 2"/>
    <property type="match status" value="1"/>
</dbReference>
<accession>W9GX53</accession>
<evidence type="ECO:0000313" key="3">
    <source>
        <dbReference type="EMBL" id="EWY38490.1"/>
    </source>
</evidence>
<dbReference type="RefSeq" id="WP_037457190.1">
    <property type="nucleotide sequence ID" value="NZ_AVFL01000018.1"/>
</dbReference>
<name>W9GX53_9PROT</name>
<comment type="subunit">
    <text evidence="2">Interacts with ribosomal protein uL14 (rplN).</text>
</comment>
<dbReference type="GO" id="GO:0005737">
    <property type="term" value="C:cytoplasm"/>
    <property type="evidence" value="ECO:0007669"/>
    <property type="project" value="UniProtKB-SubCell"/>
</dbReference>
<dbReference type="PANTHER" id="PTHR21043:SF0">
    <property type="entry name" value="MITOCHONDRIAL ASSEMBLY OF RIBOSOMAL LARGE SUBUNIT PROTEIN 1"/>
    <property type="match status" value="1"/>
</dbReference>
<evidence type="ECO:0000313" key="4">
    <source>
        <dbReference type="Proteomes" id="UP000019486"/>
    </source>
</evidence>
<keyword evidence="2" id="KW-0678">Repressor</keyword>
<dbReference type="EMBL" id="AVFL01000018">
    <property type="protein sequence ID" value="EWY38490.1"/>
    <property type="molecule type" value="Genomic_DNA"/>
</dbReference>
<evidence type="ECO:0000256" key="2">
    <source>
        <dbReference type="HAMAP-Rule" id="MF_01477"/>
    </source>
</evidence>
<dbReference type="PANTHER" id="PTHR21043">
    <property type="entry name" value="IOJAP SUPERFAMILY ORTHOLOG"/>
    <property type="match status" value="1"/>
</dbReference>
<dbReference type="GO" id="GO:0090071">
    <property type="term" value="P:negative regulation of ribosome biogenesis"/>
    <property type="evidence" value="ECO:0007669"/>
    <property type="project" value="UniProtKB-UniRule"/>
</dbReference>
<dbReference type="GO" id="GO:0043023">
    <property type="term" value="F:ribosomal large subunit binding"/>
    <property type="evidence" value="ECO:0007669"/>
    <property type="project" value="TreeGrafter"/>
</dbReference>
<dbReference type="HAMAP" id="MF_01477">
    <property type="entry name" value="Iojap_RsfS"/>
    <property type="match status" value="1"/>
</dbReference>
<reference evidence="3 4" key="1">
    <citation type="submission" date="2013-08" db="EMBL/GenBank/DDBJ databases">
        <title>The genome sequence of Skermanella stibiiresistens.</title>
        <authorList>
            <person name="Zhu W."/>
            <person name="Wang G."/>
        </authorList>
    </citation>
    <scope>NUCLEOTIDE SEQUENCE [LARGE SCALE GENOMIC DNA]</scope>
    <source>
        <strain evidence="3 4">SB22</strain>
    </source>
</reference>
<comment type="caution">
    <text evidence="3">The sequence shown here is derived from an EMBL/GenBank/DDBJ whole genome shotgun (WGS) entry which is preliminary data.</text>
</comment>
<dbReference type="STRING" id="1385369.N825_13485"/>
<dbReference type="PATRIC" id="fig|1385369.3.peg.4584"/>
<dbReference type="InterPro" id="IPR043519">
    <property type="entry name" value="NT_sf"/>
</dbReference>
<dbReference type="AlphaFoldDB" id="W9GX53"/>
<proteinExistence type="inferred from homology"/>
<dbReference type="NCBIfam" id="TIGR00090">
    <property type="entry name" value="rsfS_iojap_ybeB"/>
    <property type="match status" value="1"/>
</dbReference>
<keyword evidence="4" id="KW-1185">Reference proteome</keyword>
<organism evidence="3 4">
    <name type="scientific">Skermanella stibiiresistens SB22</name>
    <dbReference type="NCBI Taxonomy" id="1385369"/>
    <lineage>
        <taxon>Bacteria</taxon>
        <taxon>Pseudomonadati</taxon>
        <taxon>Pseudomonadota</taxon>
        <taxon>Alphaproteobacteria</taxon>
        <taxon>Rhodospirillales</taxon>
        <taxon>Azospirillaceae</taxon>
        <taxon>Skermanella</taxon>
    </lineage>
</organism>
<keyword evidence="2" id="KW-0810">Translation regulation</keyword>
<comment type="function">
    <text evidence="2">Functions as a ribosomal silencing factor. Interacts with ribosomal protein uL14 (rplN), blocking formation of intersubunit bridge B8. Prevents association of the 30S and 50S ribosomal subunits and the formation of functional ribosomes, thus repressing translation.</text>
</comment>